<comment type="caution">
    <text evidence="2">The sequence shown here is derived from an EMBL/GenBank/DDBJ whole genome shotgun (WGS) entry which is preliminary data.</text>
</comment>
<dbReference type="Proteomes" id="UP000092321">
    <property type="component" value="Unassembled WGS sequence"/>
</dbReference>
<evidence type="ECO:0000313" key="3">
    <source>
        <dbReference type="Proteomes" id="UP000092321"/>
    </source>
</evidence>
<evidence type="ECO:0000313" key="2">
    <source>
        <dbReference type="EMBL" id="OBA26128.1"/>
    </source>
</evidence>
<keyword evidence="1" id="KW-0175">Coiled coil</keyword>
<feature type="coiled-coil region" evidence="1">
    <location>
        <begin position="43"/>
        <end position="83"/>
    </location>
</feature>
<keyword evidence="3" id="KW-1185">Reference proteome</keyword>
<protein>
    <submittedName>
        <fullName evidence="2">Uncharacterized protein</fullName>
    </submittedName>
</protein>
<evidence type="ECO:0000256" key="1">
    <source>
        <dbReference type="SAM" id="Coils"/>
    </source>
</evidence>
<dbReference type="OrthoDB" id="3973465at2759"/>
<dbReference type="EMBL" id="LXPE01000023">
    <property type="protein sequence ID" value="OBA26128.1"/>
    <property type="molecule type" value="Genomic_DNA"/>
</dbReference>
<name>A0A1B7TBM9_9ASCO</name>
<organism evidence="2 3">
    <name type="scientific">Hanseniaspora valbyensis NRRL Y-1626</name>
    <dbReference type="NCBI Taxonomy" id="766949"/>
    <lineage>
        <taxon>Eukaryota</taxon>
        <taxon>Fungi</taxon>
        <taxon>Dikarya</taxon>
        <taxon>Ascomycota</taxon>
        <taxon>Saccharomycotina</taxon>
        <taxon>Saccharomycetes</taxon>
        <taxon>Saccharomycodales</taxon>
        <taxon>Saccharomycodaceae</taxon>
        <taxon>Hanseniaspora</taxon>
    </lineage>
</organism>
<gene>
    <name evidence="2" type="ORF">HANVADRAFT_53380</name>
</gene>
<proteinExistence type="predicted"/>
<dbReference type="AlphaFoldDB" id="A0A1B7TBM9"/>
<sequence length="83" mass="9739">MLSRLNNKRLTSTISKNCPSCSSSVVITRQPQRFYSLNSYNDKEKAEEQIYVQKKEREALEAMKKKLEELQKEVEALKKSKKE</sequence>
<reference evidence="3" key="1">
    <citation type="journal article" date="2016" name="Proc. Natl. Acad. Sci. U.S.A.">
        <title>Comparative genomics of biotechnologically important yeasts.</title>
        <authorList>
            <person name="Riley R."/>
            <person name="Haridas S."/>
            <person name="Wolfe K.H."/>
            <person name="Lopes M.R."/>
            <person name="Hittinger C.T."/>
            <person name="Goeker M."/>
            <person name="Salamov A.A."/>
            <person name="Wisecaver J.H."/>
            <person name="Long T.M."/>
            <person name="Calvey C.H."/>
            <person name="Aerts A.L."/>
            <person name="Barry K.W."/>
            <person name="Choi C."/>
            <person name="Clum A."/>
            <person name="Coughlan A.Y."/>
            <person name="Deshpande S."/>
            <person name="Douglass A.P."/>
            <person name="Hanson S.J."/>
            <person name="Klenk H.-P."/>
            <person name="LaButti K.M."/>
            <person name="Lapidus A."/>
            <person name="Lindquist E.A."/>
            <person name="Lipzen A.M."/>
            <person name="Meier-Kolthoff J.P."/>
            <person name="Ohm R.A."/>
            <person name="Otillar R.P."/>
            <person name="Pangilinan J.L."/>
            <person name="Peng Y."/>
            <person name="Rokas A."/>
            <person name="Rosa C.A."/>
            <person name="Scheuner C."/>
            <person name="Sibirny A.A."/>
            <person name="Slot J.C."/>
            <person name="Stielow J.B."/>
            <person name="Sun H."/>
            <person name="Kurtzman C.P."/>
            <person name="Blackwell M."/>
            <person name="Grigoriev I.V."/>
            <person name="Jeffries T.W."/>
        </authorList>
    </citation>
    <scope>NUCLEOTIDE SEQUENCE [LARGE SCALE GENOMIC DNA]</scope>
    <source>
        <strain evidence="3">NRRL Y-1626</strain>
    </source>
</reference>
<accession>A0A1B7TBM9</accession>